<dbReference type="InterPro" id="IPR038765">
    <property type="entry name" value="Papain-like_cys_pep_sf"/>
</dbReference>
<dbReference type="PROSITE" id="PS00639">
    <property type="entry name" value="THIOL_PROTEASE_HIS"/>
    <property type="match status" value="1"/>
</dbReference>
<proteinExistence type="inferred from homology"/>
<dbReference type="SUPFAM" id="SSF54001">
    <property type="entry name" value="Cysteine proteinases"/>
    <property type="match status" value="1"/>
</dbReference>
<gene>
    <name evidence="5" type="ORF">TrCOL_g3178</name>
</gene>
<comment type="caution">
    <text evidence="5">The sequence shown here is derived from an EMBL/GenBank/DDBJ whole genome shotgun (WGS) entry which is preliminary data.</text>
</comment>
<name>A0A9W7FYZ6_9STRA</name>
<feature type="domain" description="Peptidase C1A papain C-terminal" evidence="4">
    <location>
        <begin position="75"/>
        <end position="292"/>
    </location>
</feature>
<keyword evidence="2" id="KW-0865">Zymogen</keyword>
<dbReference type="InterPro" id="IPR000668">
    <property type="entry name" value="Peptidase_C1A_C"/>
</dbReference>
<evidence type="ECO:0000256" key="2">
    <source>
        <dbReference type="ARBA" id="ARBA00023145"/>
    </source>
</evidence>
<dbReference type="GO" id="GO:0006508">
    <property type="term" value="P:proteolysis"/>
    <property type="evidence" value="ECO:0007669"/>
    <property type="project" value="InterPro"/>
</dbReference>
<dbReference type="InterPro" id="IPR025660">
    <property type="entry name" value="Pept_his_AS"/>
</dbReference>
<evidence type="ECO:0000259" key="4">
    <source>
        <dbReference type="SMART" id="SM00645"/>
    </source>
</evidence>
<evidence type="ECO:0000313" key="6">
    <source>
        <dbReference type="Proteomes" id="UP001165065"/>
    </source>
</evidence>
<feature type="signal peptide" evidence="3">
    <location>
        <begin position="1"/>
        <end position="24"/>
    </location>
</feature>
<dbReference type="PANTHER" id="PTHR12411">
    <property type="entry name" value="CYSTEINE PROTEASE FAMILY C1-RELATED"/>
    <property type="match status" value="1"/>
</dbReference>
<sequence>MYSLLAPILIVGITASSISPSTLASISEEVNRLPNTFLSDPTLPWSERFSSTLLSNHPIPKTNATYTTVEVLFTIPDNYDLRDDHSSCASPNKIFDQGSCGGCWALSVAGSLSDRFCLSGGYDELILSPQDLLDCVGGSSKGCNGGFTEDGFDYVSDEGIRTLDDVPFEAEDGFCETSDDKKYFTQSWAQYVSSDEERIMSEVLTNGSVSAVFEVFADFFTYAGGVYSHVTGDYAGLHAVVLTGWGESEEEGKWWIVRNSWGKDFGEGGYFRIKRGLDENGCNFEGGLTTAMIKG</sequence>
<dbReference type="PROSITE" id="PS00139">
    <property type="entry name" value="THIOL_PROTEASE_CYS"/>
    <property type="match status" value="1"/>
</dbReference>
<dbReference type="Proteomes" id="UP001165065">
    <property type="component" value="Unassembled WGS sequence"/>
</dbReference>
<organism evidence="5 6">
    <name type="scientific">Triparma columacea</name>
    <dbReference type="NCBI Taxonomy" id="722753"/>
    <lineage>
        <taxon>Eukaryota</taxon>
        <taxon>Sar</taxon>
        <taxon>Stramenopiles</taxon>
        <taxon>Ochrophyta</taxon>
        <taxon>Bolidophyceae</taxon>
        <taxon>Parmales</taxon>
        <taxon>Triparmaceae</taxon>
        <taxon>Triparma</taxon>
    </lineage>
</organism>
<keyword evidence="3" id="KW-0732">Signal</keyword>
<dbReference type="Pfam" id="PF00112">
    <property type="entry name" value="Peptidase_C1"/>
    <property type="match status" value="1"/>
</dbReference>
<dbReference type="OrthoDB" id="10253408at2759"/>
<dbReference type="Gene3D" id="3.90.70.10">
    <property type="entry name" value="Cysteine proteinases"/>
    <property type="match status" value="1"/>
</dbReference>
<reference evidence="6" key="1">
    <citation type="journal article" date="2023" name="Commun. Biol.">
        <title>Genome analysis of Parmales, the sister group of diatoms, reveals the evolutionary specialization of diatoms from phago-mixotrophs to photoautotrophs.</title>
        <authorList>
            <person name="Ban H."/>
            <person name="Sato S."/>
            <person name="Yoshikawa S."/>
            <person name="Yamada K."/>
            <person name="Nakamura Y."/>
            <person name="Ichinomiya M."/>
            <person name="Sato N."/>
            <person name="Blanc-Mathieu R."/>
            <person name="Endo H."/>
            <person name="Kuwata A."/>
            <person name="Ogata H."/>
        </authorList>
    </citation>
    <scope>NUCLEOTIDE SEQUENCE [LARGE SCALE GENOMIC DNA]</scope>
</reference>
<dbReference type="EMBL" id="BRYA01000573">
    <property type="protein sequence ID" value="GMI23712.1"/>
    <property type="molecule type" value="Genomic_DNA"/>
</dbReference>
<accession>A0A9W7FYZ6</accession>
<evidence type="ECO:0000256" key="3">
    <source>
        <dbReference type="SAM" id="SignalP"/>
    </source>
</evidence>
<dbReference type="PRINTS" id="PR00705">
    <property type="entry name" value="PAPAIN"/>
</dbReference>
<dbReference type="SMART" id="SM00645">
    <property type="entry name" value="Pept_C1"/>
    <property type="match status" value="1"/>
</dbReference>
<dbReference type="AlphaFoldDB" id="A0A9W7FYZ6"/>
<feature type="chain" id="PRO_5040730381" description="Peptidase C1A papain C-terminal domain-containing protein" evidence="3">
    <location>
        <begin position="25"/>
        <end position="295"/>
    </location>
</feature>
<dbReference type="InterPro" id="IPR000169">
    <property type="entry name" value="Pept_cys_AS"/>
</dbReference>
<dbReference type="InterPro" id="IPR013128">
    <property type="entry name" value="Peptidase_C1A"/>
</dbReference>
<keyword evidence="6" id="KW-1185">Reference proteome</keyword>
<protein>
    <recommendedName>
        <fullName evidence="4">Peptidase C1A papain C-terminal domain-containing protein</fullName>
    </recommendedName>
</protein>
<comment type="similarity">
    <text evidence="1">Belongs to the peptidase C1 family.</text>
</comment>
<evidence type="ECO:0000256" key="1">
    <source>
        <dbReference type="ARBA" id="ARBA00008455"/>
    </source>
</evidence>
<evidence type="ECO:0000313" key="5">
    <source>
        <dbReference type="EMBL" id="GMI23712.1"/>
    </source>
</evidence>
<dbReference type="GO" id="GO:0008234">
    <property type="term" value="F:cysteine-type peptidase activity"/>
    <property type="evidence" value="ECO:0007669"/>
    <property type="project" value="InterPro"/>
</dbReference>